<evidence type="ECO:0000313" key="2">
    <source>
        <dbReference type="Proteomes" id="UP001177021"/>
    </source>
</evidence>
<proteinExistence type="predicted"/>
<sequence length="680" mass="75243">MDNRDSKKVVADGSESRRGKKRAEVPKPAPARSQKGKEAKVMFPSSDTSDTSSSDESADFIGAIEEFLRAHQSPHLYPPGPASGEGGSQVGKEAKIWPEEVLWTDSDSAISSDQQPSSSIRIRADVSWVADEPRETASVYQDCESDIPETMCTDIQTPPTEDFEAKGKLAKGAPVPSTKHGWVSLRQRKRLFDMFDESVRGFKSVFYGVRPITTKGWNNFVRRGHRIDELGQEVLDEQGLPIEEDFARFPFYWRRDHYSMSTKEFVFTLGALSAEERADYKKLLEFVEGLPPFLLSDSNDEPLLGEDGRRLTCPKVIATKELLACDTSEELTVFWSMLVAFFIYFLPTVIAFSICSPSVLLTDALICVGTMTSGSAALRKARAAKNKREASSAATTSSAPQSPTASNVDRSKRTRLEEETSSRQDHVVVDLSGQDDPPLPGPHRLTAGVPAENFVLPPLYAHERLLSGETKVKVDPADEAILSDMGPEGLRTEIVAQSMALLKLVGVATFLNGRECKYLEERDEARKELPLLQRRLAESEASCEVFREERKTLSANLKEAEDRLKTVSEERDSAVQKVEEQKAMIGELTGKLERLQVTGVVEDREKELDPQGEYASSSRADMLAKIQELESNMVAAAAFSFNNAVAQLRILNPGLNEEGLDEEKEVRDGAIVTPPDDDEV</sequence>
<accession>A0ACB0KZ26</accession>
<evidence type="ECO:0000313" key="1">
    <source>
        <dbReference type="EMBL" id="CAJ2661850.1"/>
    </source>
</evidence>
<reference evidence="1" key="1">
    <citation type="submission" date="2023-10" db="EMBL/GenBank/DDBJ databases">
        <authorList>
            <person name="Rodriguez Cubillos JULIANA M."/>
            <person name="De Vega J."/>
        </authorList>
    </citation>
    <scope>NUCLEOTIDE SEQUENCE</scope>
</reference>
<dbReference type="Proteomes" id="UP001177021">
    <property type="component" value="Unassembled WGS sequence"/>
</dbReference>
<organism evidence="1 2">
    <name type="scientific">Trifolium pratense</name>
    <name type="common">Red clover</name>
    <dbReference type="NCBI Taxonomy" id="57577"/>
    <lineage>
        <taxon>Eukaryota</taxon>
        <taxon>Viridiplantae</taxon>
        <taxon>Streptophyta</taxon>
        <taxon>Embryophyta</taxon>
        <taxon>Tracheophyta</taxon>
        <taxon>Spermatophyta</taxon>
        <taxon>Magnoliopsida</taxon>
        <taxon>eudicotyledons</taxon>
        <taxon>Gunneridae</taxon>
        <taxon>Pentapetalae</taxon>
        <taxon>rosids</taxon>
        <taxon>fabids</taxon>
        <taxon>Fabales</taxon>
        <taxon>Fabaceae</taxon>
        <taxon>Papilionoideae</taxon>
        <taxon>50 kb inversion clade</taxon>
        <taxon>NPAAA clade</taxon>
        <taxon>Hologalegina</taxon>
        <taxon>IRL clade</taxon>
        <taxon>Trifolieae</taxon>
        <taxon>Trifolium</taxon>
    </lineage>
</organism>
<comment type="caution">
    <text evidence="1">The sequence shown here is derived from an EMBL/GenBank/DDBJ whole genome shotgun (WGS) entry which is preliminary data.</text>
</comment>
<dbReference type="EMBL" id="CASHSV030000409">
    <property type="protein sequence ID" value="CAJ2661850.1"/>
    <property type="molecule type" value="Genomic_DNA"/>
</dbReference>
<protein>
    <submittedName>
        <fullName evidence="1">Uncharacterized protein</fullName>
    </submittedName>
</protein>
<name>A0ACB0KZ26_TRIPR</name>
<gene>
    <name evidence="1" type="ORF">MILVUS5_LOCUS27493</name>
</gene>
<keyword evidence="2" id="KW-1185">Reference proteome</keyword>